<dbReference type="InterPro" id="IPR013740">
    <property type="entry name" value="Redoxin"/>
</dbReference>
<gene>
    <name evidence="8" type="ORF">G7K_0862-t1</name>
</gene>
<dbReference type="OMA" id="CTPQSCA"/>
<dbReference type="Proteomes" id="UP000033140">
    <property type="component" value="Unassembled WGS sequence"/>
</dbReference>
<evidence type="ECO:0000256" key="5">
    <source>
        <dbReference type="ARBA" id="ARBA00023157"/>
    </source>
</evidence>
<evidence type="ECO:0000259" key="7">
    <source>
        <dbReference type="Pfam" id="PF08534"/>
    </source>
</evidence>
<sequence length="194" mass="21485">MDSNPLNPPPPPEGIPIPVDDGACDHLVGTTIPTDVTLPATNGSKVDLESLSGLTILFCYPRTGAPGEEIPKEWDDIPGARGCSPQACAFGDLYASLRKLGVHNLYGLSTQPTEYQREAKERLHLPYEMLSDENLELIKSLQLPTFDFQDNTLVKRVTLAIVDGRVHKVWYPVFPTVENAANVEKWLKTKQQYV</sequence>
<reference evidence="8 9" key="2">
    <citation type="journal article" date="2014" name="J. Gen. Appl. Microbiol.">
        <title>The early diverging ascomycetous budding yeast Saitoella complicata has three histone deacetylases belonging to the Clr6, Hos2, and Rpd3 lineages.</title>
        <authorList>
            <person name="Nishida H."/>
            <person name="Matsumoto T."/>
            <person name="Kondo S."/>
            <person name="Hamamoto M."/>
            <person name="Yoshikawa H."/>
        </authorList>
    </citation>
    <scope>NUCLEOTIDE SEQUENCE [LARGE SCALE GENOMIC DNA]</scope>
    <source>
        <strain evidence="8 9">NRRL Y-17804</strain>
    </source>
</reference>
<keyword evidence="3" id="KW-0049">Antioxidant</keyword>
<dbReference type="Pfam" id="PF08534">
    <property type="entry name" value="Redoxin"/>
    <property type="match status" value="1"/>
</dbReference>
<accession>A0A0E9NAB1</accession>
<keyword evidence="4" id="KW-0560">Oxidoreductase</keyword>
<evidence type="ECO:0000256" key="6">
    <source>
        <dbReference type="ARBA" id="ARBA00023284"/>
    </source>
</evidence>
<dbReference type="GO" id="GO:0008379">
    <property type="term" value="F:thioredoxin peroxidase activity"/>
    <property type="evidence" value="ECO:0007669"/>
    <property type="project" value="TreeGrafter"/>
</dbReference>
<keyword evidence="5" id="KW-1015">Disulfide bond</keyword>
<dbReference type="OrthoDB" id="338622at2759"/>
<evidence type="ECO:0000256" key="4">
    <source>
        <dbReference type="ARBA" id="ARBA00023002"/>
    </source>
</evidence>
<keyword evidence="2" id="KW-0575">Peroxidase</keyword>
<dbReference type="CDD" id="cd03017">
    <property type="entry name" value="PRX_BCP"/>
    <property type="match status" value="1"/>
</dbReference>
<dbReference type="GO" id="GO:0034599">
    <property type="term" value="P:cellular response to oxidative stress"/>
    <property type="evidence" value="ECO:0007669"/>
    <property type="project" value="TreeGrafter"/>
</dbReference>
<evidence type="ECO:0000256" key="3">
    <source>
        <dbReference type="ARBA" id="ARBA00022862"/>
    </source>
</evidence>
<evidence type="ECO:0000256" key="1">
    <source>
        <dbReference type="ARBA" id="ARBA00010505"/>
    </source>
</evidence>
<dbReference type="AlphaFoldDB" id="A0A0E9NAB1"/>
<name>A0A0E9NAB1_SAICN</name>
<evidence type="ECO:0000313" key="8">
    <source>
        <dbReference type="EMBL" id="GAO46636.1"/>
    </source>
</evidence>
<evidence type="ECO:0000256" key="2">
    <source>
        <dbReference type="ARBA" id="ARBA00022559"/>
    </source>
</evidence>
<comment type="caution">
    <text evidence="8">The sequence shown here is derived from an EMBL/GenBank/DDBJ whole genome shotgun (WGS) entry which is preliminary data.</text>
</comment>
<proteinExistence type="inferred from homology"/>
<keyword evidence="6" id="KW-0676">Redox-active center</keyword>
<organism evidence="8 9">
    <name type="scientific">Saitoella complicata (strain BCRC 22490 / CBS 7301 / JCM 7358 / NBRC 10748 / NRRL Y-17804)</name>
    <dbReference type="NCBI Taxonomy" id="698492"/>
    <lineage>
        <taxon>Eukaryota</taxon>
        <taxon>Fungi</taxon>
        <taxon>Dikarya</taxon>
        <taxon>Ascomycota</taxon>
        <taxon>Taphrinomycotina</taxon>
        <taxon>Taphrinomycotina incertae sedis</taxon>
        <taxon>Saitoella</taxon>
    </lineage>
</organism>
<feature type="domain" description="Redoxin" evidence="7">
    <location>
        <begin position="28"/>
        <end position="183"/>
    </location>
</feature>
<dbReference type="PANTHER" id="PTHR42801:SF21">
    <property type="entry name" value="BCPB PROTEIN"/>
    <property type="match status" value="1"/>
</dbReference>
<dbReference type="RefSeq" id="XP_019021568.1">
    <property type="nucleotide sequence ID" value="XM_019168553.1"/>
</dbReference>
<dbReference type="Gene3D" id="3.40.30.10">
    <property type="entry name" value="Glutaredoxin"/>
    <property type="match status" value="1"/>
</dbReference>
<dbReference type="PANTHER" id="PTHR42801">
    <property type="entry name" value="THIOREDOXIN-DEPENDENT PEROXIDE REDUCTASE"/>
    <property type="match status" value="1"/>
</dbReference>
<reference evidence="8 9" key="3">
    <citation type="journal article" date="2015" name="Genome Announc.">
        <title>Draft Genome Sequence of the Archiascomycetous Yeast Saitoella complicata.</title>
        <authorList>
            <person name="Yamauchi K."/>
            <person name="Kondo S."/>
            <person name="Hamamoto M."/>
            <person name="Takahashi Y."/>
            <person name="Ogura Y."/>
            <person name="Hayashi T."/>
            <person name="Nishida H."/>
        </authorList>
    </citation>
    <scope>NUCLEOTIDE SEQUENCE [LARGE SCALE GENOMIC DNA]</scope>
    <source>
        <strain evidence="8 9">NRRL Y-17804</strain>
    </source>
</reference>
<dbReference type="EMBL" id="BACD03000005">
    <property type="protein sequence ID" value="GAO46636.1"/>
    <property type="molecule type" value="Genomic_DNA"/>
</dbReference>
<comment type="similarity">
    <text evidence="1">Belongs to the peroxiredoxin family. Prx5 subfamily.</text>
</comment>
<dbReference type="InterPro" id="IPR036249">
    <property type="entry name" value="Thioredoxin-like_sf"/>
</dbReference>
<dbReference type="GO" id="GO:0005737">
    <property type="term" value="C:cytoplasm"/>
    <property type="evidence" value="ECO:0007669"/>
    <property type="project" value="TreeGrafter"/>
</dbReference>
<dbReference type="STRING" id="698492.A0A0E9NAB1"/>
<dbReference type="SUPFAM" id="SSF52833">
    <property type="entry name" value="Thioredoxin-like"/>
    <property type="match status" value="1"/>
</dbReference>
<evidence type="ECO:0000313" key="9">
    <source>
        <dbReference type="Proteomes" id="UP000033140"/>
    </source>
</evidence>
<dbReference type="GO" id="GO:0045454">
    <property type="term" value="P:cell redox homeostasis"/>
    <property type="evidence" value="ECO:0007669"/>
    <property type="project" value="TreeGrafter"/>
</dbReference>
<protein>
    <recommendedName>
        <fullName evidence="7">Redoxin domain-containing protein</fullName>
    </recommendedName>
</protein>
<keyword evidence="9" id="KW-1185">Reference proteome</keyword>
<dbReference type="InterPro" id="IPR050924">
    <property type="entry name" value="Peroxiredoxin_BCP/PrxQ"/>
</dbReference>
<reference evidence="8 9" key="1">
    <citation type="journal article" date="2011" name="J. Gen. Appl. Microbiol.">
        <title>Draft genome sequencing of the enigmatic yeast Saitoella complicata.</title>
        <authorList>
            <person name="Nishida H."/>
            <person name="Hamamoto M."/>
            <person name="Sugiyama J."/>
        </authorList>
    </citation>
    <scope>NUCLEOTIDE SEQUENCE [LARGE SCALE GENOMIC DNA]</scope>
    <source>
        <strain evidence="8 9">NRRL Y-17804</strain>
    </source>
</reference>